<dbReference type="InterPro" id="IPR006982">
    <property type="entry name" value="Glu_synth_centr_N"/>
</dbReference>
<keyword evidence="4" id="KW-0028">Amino-acid biosynthesis</keyword>
<proteinExistence type="inferred from homology"/>
<dbReference type="Gene3D" id="3.60.20.10">
    <property type="entry name" value="Glutamine Phosphoribosylpyrophosphate, subunit 1, domain 1"/>
    <property type="match status" value="1"/>
</dbReference>
<dbReference type="CDD" id="cd00713">
    <property type="entry name" value="GltS"/>
    <property type="match status" value="1"/>
</dbReference>
<evidence type="ECO:0000256" key="10">
    <source>
        <dbReference type="ARBA" id="ARBA00023004"/>
    </source>
</evidence>
<dbReference type="CDD" id="cd02808">
    <property type="entry name" value="GltS_FMN"/>
    <property type="match status" value="1"/>
</dbReference>
<comment type="pathway">
    <text evidence="14">Amino-acid biosynthesis.</text>
</comment>
<comment type="cofactor">
    <cofactor evidence="2">
        <name>[3Fe-4S] cluster</name>
        <dbReference type="ChEBI" id="CHEBI:21137"/>
    </cofactor>
</comment>
<evidence type="ECO:0000256" key="1">
    <source>
        <dbReference type="ARBA" id="ARBA00001917"/>
    </source>
</evidence>
<keyword evidence="12" id="KW-0314">Glutamate biosynthesis</keyword>
<dbReference type="InterPro" id="IPR036485">
    <property type="entry name" value="Glu_synth_asu_C_sf"/>
</dbReference>
<name>A0A8A4TS36_SULCO</name>
<dbReference type="Pfam" id="PF04898">
    <property type="entry name" value="Glu_syn_central"/>
    <property type="match status" value="1"/>
</dbReference>
<feature type="compositionally biased region" description="Low complexity" evidence="15">
    <location>
        <begin position="23"/>
        <end position="36"/>
    </location>
</feature>
<evidence type="ECO:0000256" key="7">
    <source>
        <dbReference type="ARBA" id="ARBA00022723"/>
    </source>
</evidence>
<dbReference type="Pfam" id="PF01645">
    <property type="entry name" value="Glu_synthase"/>
    <property type="match status" value="1"/>
</dbReference>
<dbReference type="PANTHER" id="PTHR11938">
    <property type="entry name" value="FAD NADPH DEHYDROGENASE/OXIDOREDUCTASE"/>
    <property type="match status" value="1"/>
</dbReference>
<keyword evidence="7" id="KW-0479">Metal-binding</keyword>
<dbReference type="SUPFAM" id="SSF51395">
    <property type="entry name" value="FMN-linked oxidoreductases"/>
    <property type="match status" value="1"/>
</dbReference>
<dbReference type="SUPFAM" id="SSF69336">
    <property type="entry name" value="Alpha subunit of glutamate synthase, C-terminal domain"/>
    <property type="match status" value="1"/>
</dbReference>
<evidence type="ECO:0000256" key="2">
    <source>
        <dbReference type="ARBA" id="ARBA00001927"/>
    </source>
</evidence>
<dbReference type="GO" id="GO:0051538">
    <property type="term" value="F:3 iron, 4 sulfur cluster binding"/>
    <property type="evidence" value="ECO:0007669"/>
    <property type="project" value="UniProtKB-KW"/>
</dbReference>
<evidence type="ECO:0000313" key="17">
    <source>
        <dbReference type="EMBL" id="QTD52789.1"/>
    </source>
</evidence>
<dbReference type="Pfam" id="PF00310">
    <property type="entry name" value="GATase_2"/>
    <property type="match status" value="1"/>
</dbReference>
<organism evidence="17 18">
    <name type="scientific">Sulfidibacter corallicola</name>
    <dbReference type="NCBI Taxonomy" id="2818388"/>
    <lineage>
        <taxon>Bacteria</taxon>
        <taxon>Pseudomonadati</taxon>
        <taxon>Acidobacteriota</taxon>
        <taxon>Holophagae</taxon>
        <taxon>Acanthopleuribacterales</taxon>
        <taxon>Acanthopleuribacteraceae</taxon>
        <taxon>Sulfidibacter</taxon>
    </lineage>
</organism>
<dbReference type="GO" id="GO:0004355">
    <property type="term" value="F:glutamate synthase (NADPH) activity"/>
    <property type="evidence" value="ECO:0007669"/>
    <property type="project" value="UniProtKB-EC"/>
</dbReference>
<accession>A0A8A4TS36</accession>
<feature type="region of interest" description="Disordered" evidence="15">
    <location>
        <begin position="1"/>
        <end position="47"/>
    </location>
</feature>
<keyword evidence="13" id="KW-0003">3Fe-4S</keyword>
<evidence type="ECO:0000256" key="13">
    <source>
        <dbReference type="ARBA" id="ARBA00023291"/>
    </source>
</evidence>
<dbReference type="InterPro" id="IPR002932">
    <property type="entry name" value="Glu_synthdom"/>
</dbReference>
<dbReference type="PANTHER" id="PTHR11938:SF133">
    <property type="entry name" value="GLUTAMATE SYNTHASE (NADH)"/>
    <property type="match status" value="1"/>
</dbReference>
<dbReference type="Gene3D" id="3.20.20.70">
    <property type="entry name" value="Aldolase class I"/>
    <property type="match status" value="2"/>
</dbReference>
<evidence type="ECO:0000256" key="15">
    <source>
        <dbReference type="SAM" id="MobiDB-lite"/>
    </source>
</evidence>
<keyword evidence="8" id="KW-0315">Glutamine amidotransferase</keyword>
<dbReference type="Pfam" id="PF01493">
    <property type="entry name" value="GXGXG"/>
    <property type="match status" value="1"/>
</dbReference>
<keyword evidence="18" id="KW-1185">Reference proteome</keyword>
<protein>
    <submittedName>
        <fullName evidence="17">Glutamate synthase large subunit</fullName>
        <ecNumber evidence="17">1.4.1.13</ecNumber>
    </submittedName>
</protein>
<evidence type="ECO:0000256" key="4">
    <source>
        <dbReference type="ARBA" id="ARBA00022605"/>
    </source>
</evidence>
<dbReference type="EC" id="1.4.1.13" evidence="17"/>
<dbReference type="KEGG" id="scor:J3U87_09960"/>
<feature type="domain" description="Glutamine amidotransferase type-2" evidence="16">
    <location>
        <begin position="55"/>
        <end position="428"/>
    </location>
</feature>
<dbReference type="GO" id="GO:0006537">
    <property type="term" value="P:glutamate biosynthetic process"/>
    <property type="evidence" value="ECO:0007669"/>
    <property type="project" value="UniProtKB-KW"/>
</dbReference>
<evidence type="ECO:0000256" key="12">
    <source>
        <dbReference type="ARBA" id="ARBA00023164"/>
    </source>
</evidence>
<evidence type="ECO:0000256" key="9">
    <source>
        <dbReference type="ARBA" id="ARBA00023002"/>
    </source>
</evidence>
<dbReference type="InterPro" id="IPR017932">
    <property type="entry name" value="GATase_2_dom"/>
</dbReference>
<keyword evidence="10" id="KW-0408">Iron</keyword>
<dbReference type="Proteomes" id="UP000663929">
    <property type="component" value="Chromosome"/>
</dbReference>
<dbReference type="Gene3D" id="2.160.20.60">
    <property type="entry name" value="Glutamate synthase, alpha subunit, C-terminal domain"/>
    <property type="match status" value="1"/>
</dbReference>
<dbReference type="EMBL" id="CP071793">
    <property type="protein sequence ID" value="QTD52789.1"/>
    <property type="molecule type" value="Genomic_DNA"/>
</dbReference>
<evidence type="ECO:0000259" key="16">
    <source>
        <dbReference type="PROSITE" id="PS51278"/>
    </source>
</evidence>
<evidence type="ECO:0000256" key="14">
    <source>
        <dbReference type="ARBA" id="ARBA00029440"/>
    </source>
</evidence>
<evidence type="ECO:0000256" key="8">
    <source>
        <dbReference type="ARBA" id="ARBA00022962"/>
    </source>
</evidence>
<dbReference type="InterPro" id="IPR002489">
    <property type="entry name" value="Glu_synth_asu_C"/>
</dbReference>
<keyword evidence="9 17" id="KW-0560">Oxidoreductase</keyword>
<reference evidence="17" key="1">
    <citation type="submission" date="2021-03" db="EMBL/GenBank/DDBJ databases">
        <title>Acanthopleuribacteraceae sp. M133.</title>
        <authorList>
            <person name="Wang G."/>
        </authorList>
    </citation>
    <scope>NUCLEOTIDE SEQUENCE</scope>
    <source>
        <strain evidence="17">M133</strain>
    </source>
</reference>
<gene>
    <name evidence="17" type="primary">gltB</name>
    <name evidence="17" type="ORF">J3U87_09960</name>
</gene>
<keyword evidence="6" id="KW-0288">FMN</keyword>
<sequence>MTERIHHFSDMAGGAQQLDASHPSVQRSQSASQQPQTPQPTRPPFRIWDEPSSACGVGFVVSRHGKADRETLNHTLRALKAVEHRGACAADRISGDGAGIMTDIPFDLLEREPGQVAVAMMFLPKDLDKRYYIRSLIENTFGFLGMRISSYRTVPVNEEVLGPIAKASMPHIEQAIIERPRFCRTRQSFDQLLYRAKQLLRSKAWGEGLKGHYFFCSLSTQTIVYKALTRADELSELYLDLQHPDYRTRFGLFHRRFSTNTSSTWDKAQPFRAVGHNGEINTIAGNRSWSFSREMSLGLPEGELITHRDISDSGSLNEMVEALKFRSSITKMGEILAIMIPPARGSNSFYKFWSRAMEPWDGPALVAFSDGETVGARLDRNGFRPCRWAMTKDYFFLASEAGPYLLDETEIEAKGSLAAGGSVSIDLPTGEVDFDDPGDSTEYRNVAFDPRLVKLREVETAIEPLHLDKMSLFRYTHDDLDKILYPMILNGKEPISSIGDTARPAMFSDQPRSFFDYFYQNFAQVTNPPLDYLRERNVTDLTTYLGKRPNIFAPKELIPPMEGIELSSPILSLSQMAWFDKIQRDEEEEAEAYHQIDTIFERASGAEGMIRRLDEIEQEAILAAKNGATILILTDRHTDYTRPPIPSLLALRTVVNALNKRGLRLAASVLVHSGEVRNTHHVAALVGFGAAAICPYLALEIARYENNPKLNRLDPKTKERQLIMALENGLLKIMAKMGISVVRSYQSSKLFTPLGLSKELVTEFFPGLASPLGGLDLSHIAHDILVQTEGLPRDGAPAKLPRTYQFKEHNKGLVGEKHSMTNTRSKIVHELVREKGLNLGDMALYQEYLKLGHRDEPVNLRHLLELRQAEEPLAKDEVADASHILKTFGSGAMSFGAISAESQRDIFIAMERIGGRSNSGEGGENPYYESDGVSATTKQIASGRFGVTARYLAGAKEYQIKIAQGAKPGEGGQLMGVKVTVDIAHARHTNPGVDLISPPPLHDIYSIEDLKELIYQLKQFNPQAKVGVKLVSGAHVGTIAVGVAKAGADIIHISGGDGGTGAAPISSMKQAGLPWELGLVEAHRALAENNLRDHVVLRTDGGLSTGRDIVLAALLGAQEFDFGKLLLVAEGCVMARICEKNTCPTGIATHNPKFKKKYKGTADHVVTMLTYIAEHARELLASLGFKSLQEAVGRTDKLAIDPRHQDLIQARGFDLDYFLRDPLPVREPGENLFFDGVNPLNARIVTESWDEGRDLQETHLTYNIQNTDRGVLATLAGSMARKSHELHMAGTSKGVVHHERSRPYRDKFMVFRGSAGQGFGAFMVEGLNVTLWGEANDAVCKSMSGGRMVIRPSARTAFPPEQNAIIGNCALYGATGGTLYIHGRAGDRFAVRNSGALAVAEGAGLHACEYMTSGVVILLGPTGNNVGAGMTGGTLFLYGQQNREINREYLTEAALDSNDEALLRQSLSGYHTETQSTVASDILKHWETHRYRFTKYLPVGMVEAREFPRAVEG</sequence>
<keyword evidence="11" id="KW-0411">Iron-sulfur</keyword>
<comment type="similarity">
    <text evidence="3">Belongs to the glutamate synthase family.</text>
</comment>
<keyword evidence="5" id="KW-0285">Flavoprotein</keyword>
<evidence type="ECO:0000256" key="11">
    <source>
        <dbReference type="ARBA" id="ARBA00023014"/>
    </source>
</evidence>
<dbReference type="InterPro" id="IPR029055">
    <property type="entry name" value="Ntn_hydrolases_N"/>
</dbReference>
<dbReference type="NCBIfam" id="NF008730">
    <property type="entry name" value="PRK11750.1"/>
    <property type="match status" value="1"/>
</dbReference>
<dbReference type="PROSITE" id="PS51278">
    <property type="entry name" value="GATASE_TYPE_2"/>
    <property type="match status" value="1"/>
</dbReference>
<dbReference type="SUPFAM" id="SSF56235">
    <property type="entry name" value="N-terminal nucleophile aminohydrolases (Ntn hydrolases)"/>
    <property type="match status" value="1"/>
</dbReference>
<evidence type="ECO:0000313" key="18">
    <source>
        <dbReference type="Proteomes" id="UP000663929"/>
    </source>
</evidence>
<dbReference type="InterPro" id="IPR013785">
    <property type="entry name" value="Aldolase_TIM"/>
</dbReference>
<dbReference type="GO" id="GO:0046872">
    <property type="term" value="F:metal ion binding"/>
    <property type="evidence" value="ECO:0007669"/>
    <property type="project" value="UniProtKB-KW"/>
</dbReference>
<evidence type="ECO:0000256" key="6">
    <source>
        <dbReference type="ARBA" id="ARBA00022643"/>
    </source>
</evidence>
<dbReference type="RefSeq" id="WP_237382890.1">
    <property type="nucleotide sequence ID" value="NZ_CP071793.1"/>
</dbReference>
<evidence type="ECO:0000256" key="5">
    <source>
        <dbReference type="ARBA" id="ARBA00022630"/>
    </source>
</evidence>
<evidence type="ECO:0000256" key="3">
    <source>
        <dbReference type="ARBA" id="ARBA00009716"/>
    </source>
</evidence>
<dbReference type="GO" id="GO:0019676">
    <property type="term" value="P:ammonia assimilation cycle"/>
    <property type="evidence" value="ECO:0007669"/>
    <property type="project" value="TreeGrafter"/>
</dbReference>
<dbReference type="InterPro" id="IPR050711">
    <property type="entry name" value="ET-N_metabolism_enzyme"/>
</dbReference>
<comment type="cofactor">
    <cofactor evidence="1">
        <name>FMN</name>
        <dbReference type="ChEBI" id="CHEBI:58210"/>
    </cofactor>
</comment>